<dbReference type="SUPFAM" id="SSF54695">
    <property type="entry name" value="POZ domain"/>
    <property type="match status" value="1"/>
</dbReference>
<keyword evidence="11" id="KW-1185">Reference proteome</keyword>
<evidence type="ECO:0000313" key="11">
    <source>
        <dbReference type="Proteomes" id="UP001642483"/>
    </source>
</evidence>
<accession>A0ABP0G6J5</accession>
<keyword evidence="3" id="KW-0227">DNA damage</keyword>
<dbReference type="Proteomes" id="UP001642483">
    <property type="component" value="Unassembled WGS sequence"/>
</dbReference>
<dbReference type="PANTHER" id="PTHR21541:SF3">
    <property type="entry name" value="STRUCTURE-SPECIFIC ENDONUCLEASE SUBUNIT SLX4"/>
    <property type="match status" value="1"/>
</dbReference>
<evidence type="ECO:0000256" key="3">
    <source>
        <dbReference type="ARBA" id="ARBA00022763"/>
    </source>
</evidence>
<evidence type="ECO:0000256" key="7">
    <source>
        <dbReference type="ARBA" id="ARBA00029496"/>
    </source>
</evidence>
<feature type="compositionally biased region" description="Polar residues" evidence="8">
    <location>
        <begin position="431"/>
        <end position="443"/>
    </location>
</feature>
<organism evidence="10 11">
    <name type="scientific">Clavelina lepadiformis</name>
    <name type="common">Light-bulb sea squirt</name>
    <name type="synonym">Ascidia lepadiformis</name>
    <dbReference type="NCBI Taxonomy" id="159417"/>
    <lineage>
        <taxon>Eukaryota</taxon>
        <taxon>Metazoa</taxon>
        <taxon>Chordata</taxon>
        <taxon>Tunicata</taxon>
        <taxon>Ascidiacea</taxon>
        <taxon>Aplousobranchia</taxon>
        <taxon>Clavelinidae</taxon>
        <taxon>Clavelina</taxon>
    </lineage>
</organism>
<comment type="similarity">
    <text evidence="2">Belongs to the SLX4 family.</text>
</comment>
<dbReference type="Pfam" id="PF09494">
    <property type="entry name" value="Slx4"/>
    <property type="match status" value="1"/>
</dbReference>
<feature type="region of interest" description="Disordered" evidence="8">
    <location>
        <begin position="1230"/>
        <end position="1278"/>
    </location>
</feature>
<feature type="compositionally biased region" description="Low complexity" evidence="8">
    <location>
        <begin position="790"/>
        <end position="802"/>
    </location>
</feature>
<feature type="compositionally biased region" description="Basic and acidic residues" evidence="8">
    <location>
        <begin position="1240"/>
        <end position="1260"/>
    </location>
</feature>
<dbReference type="Gene3D" id="3.30.710.10">
    <property type="entry name" value="Potassium Channel Kv1.1, Chain A"/>
    <property type="match status" value="1"/>
</dbReference>
<dbReference type="PROSITE" id="PS50097">
    <property type="entry name" value="BTB"/>
    <property type="match status" value="1"/>
</dbReference>
<gene>
    <name evidence="10" type="ORF">CVLEPA_LOCUS18423</name>
</gene>
<evidence type="ECO:0000256" key="5">
    <source>
        <dbReference type="ARBA" id="ARBA00023204"/>
    </source>
</evidence>
<dbReference type="InterPro" id="IPR011333">
    <property type="entry name" value="SKP1/BTB/POZ_sf"/>
</dbReference>
<feature type="region of interest" description="Disordered" evidence="8">
    <location>
        <begin position="869"/>
        <end position="928"/>
    </location>
</feature>
<feature type="compositionally biased region" description="Basic residues" evidence="8">
    <location>
        <begin position="334"/>
        <end position="345"/>
    </location>
</feature>
<dbReference type="EMBL" id="CAWYQH010000102">
    <property type="protein sequence ID" value="CAK8686493.1"/>
    <property type="molecule type" value="Genomic_DNA"/>
</dbReference>
<proteinExistence type="inferred from homology"/>
<evidence type="ECO:0000256" key="8">
    <source>
        <dbReference type="SAM" id="MobiDB-lite"/>
    </source>
</evidence>
<comment type="subcellular location">
    <subcellularLocation>
        <location evidence="1">Nucleus</location>
    </subcellularLocation>
</comment>
<feature type="compositionally biased region" description="Polar residues" evidence="8">
    <location>
        <begin position="381"/>
        <end position="395"/>
    </location>
</feature>
<feature type="compositionally biased region" description="Acidic residues" evidence="8">
    <location>
        <begin position="809"/>
        <end position="820"/>
    </location>
</feature>
<protein>
    <recommendedName>
        <fullName evidence="7">Structure-specific endonuclease subunit SLX4</fullName>
    </recommendedName>
</protein>
<evidence type="ECO:0000256" key="1">
    <source>
        <dbReference type="ARBA" id="ARBA00004123"/>
    </source>
</evidence>
<reference evidence="10 11" key="1">
    <citation type="submission" date="2024-02" db="EMBL/GenBank/DDBJ databases">
        <authorList>
            <person name="Daric V."/>
            <person name="Darras S."/>
        </authorList>
    </citation>
    <scope>NUCLEOTIDE SEQUENCE [LARGE SCALE GENOMIC DNA]</scope>
</reference>
<dbReference type="InterPro" id="IPR018574">
    <property type="entry name" value="Structure-sp_endonuc_su_Slx4"/>
</dbReference>
<name>A0ABP0G6J5_CLALP</name>
<feature type="region of interest" description="Disordered" evidence="8">
    <location>
        <begin position="326"/>
        <end position="345"/>
    </location>
</feature>
<keyword evidence="4" id="KW-0233">DNA recombination</keyword>
<keyword evidence="5" id="KW-0234">DNA repair</keyword>
<feature type="domain" description="BTB" evidence="9">
    <location>
        <begin position="596"/>
        <end position="667"/>
    </location>
</feature>
<comment type="caution">
    <text evidence="10">The sequence shown here is derived from an EMBL/GenBank/DDBJ whole genome shotgun (WGS) entry which is preliminary data.</text>
</comment>
<dbReference type="InterPro" id="IPR000210">
    <property type="entry name" value="BTB/POZ_dom"/>
</dbReference>
<feature type="region of interest" description="Disordered" evidence="8">
    <location>
        <begin position="411"/>
        <end position="443"/>
    </location>
</feature>
<feature type="compositionally biased region" description="Basic residues" evidence="8">
    <location>
        <begin position="304"/>
        <end position="313"/>
    </location>
</feature>
<dbReference type="Pfam" id="PF00651">
    <property type="entry name" value="BTB"/>
    <property type="match status" value="1"/>
</dbReference>
<feature type="compositionally biased region" description="Basic and acidic residues" evidence="8">
    <location>
        <begin position="411"/>
        <end position="430"/>
    </location>
</feature>
<feature type="compositionally biased region" description="Basic residues" evidence="8">
    <location>
        <begin position="1413"/>
        <end position="1426"/>
    </location>
</feature>
<dbReference type="PANTHER" id="PTHR21541">
    <property type="entry name" value="BTB POZ DOMAIN CONTAINING 12"/>
    <property type="match status" value="1"/>
</dbReference>
<evidence type="ECO:0000256" key="6">
    <source>
        <dbReference type="ARBA" id="ARBA00023242"/>
    </source>
</evidence>
<evidence type="ECO:0000256" key="4">
    <source>
        <dbReference type="ARBA" id="ARBA00023172"/>
    </source>
</evidence>
<feature type="compositionally biased region" description="Polar residues" evidence="8">
    <location>
        <begin position="892"/>
        <end position="921"/>
    </location>
</feature>
<feature type="region of interest" description="Disordered" evidence="8">
    <location>
        <begin position="784"/>
        <end position="821"/>
    </location>
</feature>
<feature type="region of interest" description="Disordered" evidence="8">
    <location>
        <begin position="375"/>
        <end position="395"/>
    </location>
</feature>
<sequence length="1432" mass="159814">MDDSMDAFQSLTLGSKRIIPLSRLRRKKRFAPSLSESEDNKISTKIVDDSAEELPLLVEDKNVGLEIEPNDTLYKISDLPDDTNDSANVRKSCELQAASNSNANDEDKEANHTTGARCAVCEQLIPAQECSSHYMDCLRKKFSSKQDMKLRLCDRVRCTTCGEEVEVSKYEVHREDCCTLNMQTARKVYMETVTSSYFGKEKSSQSNQRSKPSKCFCPSCNKNLSSFDSPSRRYHVNRCLDEIPRPIATMRSVAHESNENRDENGDDASGVVCSQCKKSFKSKRGLSMHLRKCPGTVTEVTKTNPKRKKKIRTPRNPYDELVQGLSASEMETKKAKKREDKRKKKEISIPVMLLESPSSRKAALETKLALMIDRSSKNDDVPSTPSLPETSSNISGVSRNILSNWSGQVDVDDHLSEDHDKESDLDHDTEATNSSKKASFPTSKYDEVSTSKWGLTTDQNCLDSSYRAHGLLTQFQTPSAEPNSHRNAEKIDIDVSLPCKSFRDSEENNFTDSVVVVDDETICPTLQILMDLNESAKSSNGKAENLKNPSPPGSTNTYFVADCNPEKVEEIDENSLCCLPPLAESFKTLIDNQSYSDMIVEFAEESQTDRDTLHLHKCVLHCRCPQLLEVLEKSRMDNDIYQVSCCTREEFMPLLSYLYTGQVMDADNVTCTSAKLGINLSTCMKLSPAKDEAENADLERNVSSFESVSFTLKLDSDISQPFVSDNSGDFNTTAFPTEVTPPVPDQAGPVSDHRLTSPEPNAMEGGCVENPFYLEEDSFPIESGVESLRPRSSARQSSSSKRFVAESSVVDDAEELEEESGREFISLTEETDEREFTPFFTHTPTPTVKVTSIRELSDEDTDKQELIIGSSDVEPRSPLSFSSDNDLFALETPNSSQKNPHQVASSFVNRSLSEPTEASASDDTKSDLFTDNFQKRNETTTNGACHQDEGNGGSSNYLNELPNDCVLEVPKNISDKKRKSIIMTPTFPSRQKCMRMNGSTPEIQTEFIPDRGFDSPYSNKDVSAIAFSPVSEKGSQGSYLAVPPLFNLDSPTAQRSGEENENTDDNVEIYDLTMDDDQDNYDATFDRRSLSQPTNNTPRDDADELFGSCTQPEPRTYKFRAIQDPVSPPQCTESWDPEFSTNDSVLLAAALGLDKTEAQKASIEAPPENFKTPLRTSRQKSKSGMVPITPAPNLSDLDTPEILKRGQRIGLKNIGKRKLKTKLREMHAYSHQLESSEEDSPVKSKPTTESKASSETKELTICDQSSQPRSPEESSDSDCDLIDALFPVREGAEVIGIPSSENEGSDVEQLHMTIFGGAAAEACDVTSDSESERSGHKDRKKKIKDEEDMDRLMHGAITKDEALYNDILQYKPIYLSRFKELMKNENFSCKADALVDYLDRQGITFSTANERKTQRRRPRKRAKKKLPNPTQV</sequence>
<feature type="region of interest" description="Disordered" evidence="8">
    <location>
        <begin position="1160"/>
        <end position="1193"/>
    </location>
</feature>
<evidence type="ECO:0000259" key="9">
    <source>
        <dbReference type="PROSITE" id="PS50097"/>
    </source>
</evidence>
<feature type="region of interest" description="Disordered" evidence="8">
    <location>
        <begin position="300"/>
        <end position="320"/>
    </location>
</feature>
<evidence type="ECO:0000313" key="10">
    <source>
        <dbReference type="EMBL" id="CAK8686493.1"/>
    </source>
</evidence>
<keyword evidence="6" id="KW-0539">Nucleus</keyword>
<evidence type="ECO:0000256" key="2">
    <source>
        <dbReference type="ARBA" id="ARBA00006661"/>
    </source>
</evidence>
<feature type="region of interest" description="Disordered" evidence="8">
    <location>
        <begin position="1077"/>
        <end position="1105"/>
    </location>
</feature>
<feature type="region of interest" description="Disordered" evidence="8">
    <location>
        <begin position="1407"/>
        <end position="1432"/>
    </location>
</feature>